<accession>A0ABP9I037</accession>
<dbReference type="RefSeq" id="WP_345712801.1">
    <property type="nucleotide sequence ID" value="NZ_BAABIL010000368.1"/>
</dbReference>
<proteinExistence type="predicted"/>
<evidence type="ECO:0000313" key="2">
    <source>
        <dbReference type="EMBL" id="GAA4983857.1"/>
    </source>
</evidence>
<name>A0ABP9I037_9ACTN</name>
<comment type="caution">
    <text evidence="2">The sequence shown here is derived from an EMBL/GenBank/DDBJ whole genome shotgun (WGS) entry which is preliminary data.</text>
</comment>
<feature type="signal peptide" evidence="1">
    <location>
        <begin position="1"/>
        <end position="21"/>
    </location>
</feature>
<evidence type="ECO:0000313" key="3">
    <source>
        <dbReference type="Proteomes" id="UP001501195"/>
    </source>
</evidence>
<feature type="chain" id="PRO_5046105130" description="DUF11 domain-containing protein" evidence="1">
    <location>
        <begin position="22"/>
        <end position="298"/>
    </location>
</feature>
<keyword evidence="1" id="KW-0732">Signal</keyword>
<gene>
    <name evidence="2" type="ORF">GCM10023225_23850</name>
</gene>
<organism evidence="2 3">
    <name type="scientific">Kineococcus glutinatus</name>
    <dbReference type="NCBI Taxonomy" id="1070872"/>
    <lineage>
        <taxon>Bacteria</taxon>
        <taxon>Bacillati</taxon>
        <taxon>Actinomycetota</taxon>
        <taxon>Actinomycetes</taxon>
        <taxon>Kineosporiales</taxon>
        <taxon>Kineosporiaceae</taxon>
        <taxon>Kineococcus</taxon>
    </lineage>
</organism>
<sequence>MRRDRAALTALALSAAVLAVAVPSPGAAVGQAVDGPRDVVVRHVVDVPGTDLASGRAIVLRVRHTPDPAEPHAVSLERTKVYVRRGDSGPVEVAALRRDGTVIDRWRAPDPLTTSAEQARDDEARYGVPYSPDLAVVTITDTRTGASTDVKTEGVVHAFCAAAPTDELCRRVDLAPHVWLGTPGPFTLRVGERLQVPVHVQLGNDGPDRAEVAGAVSVHGILDGVGFTTTDPTGLALPRFEPGHHWWTLTYELTCPVPGAGRVFVGATFQDESAEAVETDPADNAHNTWFDVRCDPAP</sequence>
<evidence type="ECO:0008006" key="4">
    <source>
        <dbReference type="Google" id="ProtNLM"/>
    </source>
</evidence>
<protein>
    <recommendedName>
        <fullName evidence="4">DUF11 domain-containing protein</fullName>
    </recommendedName>
</protein>
<evidence type="ECO:0000256" key="1">
    <source>
        <dbReference type="SAM" id="SignalP"/>
    </source>
</evidence>
<keyword evidence="3" id="KW-1185">Reference proteome</keyword>
<dbReference type="EMBL" id="BAABIL010000368">
    <property type="protein sequence ID" value="GAA4983857.1"/>
    <property type="molecule type" value="Genomic_DNA"/>
</dbReference>
<reference evidence="3" key="1">
    <citation type="journal article" date="2019" name="Int. J. Syst. Evol. Microbiol.">
        <title>The Global Catalogue of Microorganisms (GCM) 10K type strain sequencing project: providing services to taxonomists for standard genome sequencing and annotation.</title>
        <authorList>
            <consortium name="The Broad Institute Genomics Platform"/>
            <consortium name="The Broad Institute Genome Sequencing Center for Infectious Disease"/>
            <person name="Wu L."/>
            <person name="Ma J."/>
        </authorList>
    </citation>
    <scope>NUCLEOTIDE SEQUENCE [LARGE SCALE GENOMIC DNA]</scope>
    <source>
        <strain evidence="3">JCM 18126</strain>
    </source>
</reference>
<dbReference type="Proteomes" id="UP001501195">
    <property type="component" value="Unassembled WGS sequence"/>
</dbReference>